<feature type="domain" description="Luciferase-like" evidence="5">
    <location>
        <begin position="23"/>
        <end position="125"/>
    </location>
</feature>
<dbReference type="InterPro" id="IPR011251">
    <property type="entry name" value="Luciferase-like_dom"/>
</dbReference>
<keyword evidence="3" id="KW-0560">Oxidoreductase</keyword>
<dbReference type="KEGG" id="rama:IDM48_09790"/>
<evidence type="ECO:0000256" key="2">
    <source>
        <dbReference type="ARBA" id="ARBA00022643"/>
    </source>
</evidence>
<evidence type="ECO:0000256" key="1">
    <source>
        <dbReference type="ARBA" id="ARBA00022630"/>
    </source>
</evidence>
<keyword evidence="7" id="KW-1185">Reference proteome</keyword>
<dbReference type="PANTHER" id="PTHR30011">
    <property type="entry name" value="ALKANESULFONATE MONOOXYGENASE-RELATED"/>
    <property type="match status" value="1"/>
</dbReference>
<reference evidence="6 7" key="1">
    <citation type="submission" date="2020-09" db="EMBL/GenBank/DDBJ databases">
        <title>Investigation of environmental microbe.</title>
        <authorList>
            <person name="Ou Y."/>
            <person name="Kang Q."/>
        </authorList>
    </citation>
    <scope>NUCLEOTIDE SEQUENCE [LARGE SCALE GENOMIC DNA]</scope>
    <source>
        <strain evidence="6 7">KJZ-9</strain>
    </source>
</reference>
<dbReference type="EMBL" id="CP061538">
    <property type="protein sequence ID" value="QNV39638.1"/>
    <property type="molecule type" value="Genomic_DNA"/>
</dbReference>
<name>A0A7H2BIZ2_9MICC</name>
<accession>A0A7H2BIZ2</accession>
<dbReference type="InterPro" id="IPR036661">
    <property type="entry name" value="Luciferase-like_sf"/>
</dbReference>
<keyword evidence="1" id="KW-0285">Flavoprotein</keyword>
<evidence type="ECO:0000313" key="7">
    <source>
        <dbReference type="Proteomes" id="UP000516421"/>
    </source>
</evidence>
<dbReference type="InterPro" id="IPR051260">
    <property type="entry name" value="Diverse_substr_monoxygenases"/>
</dbReference>
<evidence type="ECO:0000256" key="3">
    <source>
        <dbReference type="ARBA" id="ARBA00023002"/>
    </source>
</evidence>
<keyword evidence="4" id="KW-0503">Monooxygenase</keyword>
<keyword evidence="2" id="KW-0288">FMN</keyword>
<dbReference type="Pfam" id="PF00296">
    <property type="entry name" value="Bac_luciferase"/>
    <property type="match status" value="1"/>
</dbReference>
<evidence type="ECO:0000256" key="4">
    <source>
        <dbReference type="ARBA" id="ARBA00023033"/>
    </source>
</evidence>
<sequence>MANFSAAGSQALAWRDSESHSSSYPDFEGYAHSAQLTEKGKFHFLFLGNFPGMLPDNNAEPPSMTPDPVVTIAAMAAKTSHIGFAATIASEWHEPFNVARQFKALDSYTAGRTALNAVTGSNPQAAALG</sequence>
<dbReference type="SUPFAM" id="SSF51679">
    <property type="entry name" value="Bacterial luciferase-like"/>
    <property type="match status" value="1"/>
</dbReference>
<evidence type="ECO:0000313" key="6">
    <source>
        <dbReference type="EMBL" id="QNV39638.1"/>
    </source>
</evidence>
<dbReference type="PANTHER" id="PTHR30011:SF16">
    <property type="entry name" value="C2H2 FINGER DOMAIN TRANSCRIPTION FACTOR (EUROFUNG)-RELATED"/>
    <property type="match status" value="1"/>
</dbReference>
<dbReference type="Gene3D" id="3.20.20.30">
    <property type="entry name" value="Luciferase-like domain"/>
    <property type="match status" value="1"/>
</dbReference>
<proteinExistence type="predicted"/>
<organism evidence="6 7">
    <name type="scientific">Rothia amarae</name>
    <dbReference type="NCBI Taxonomy" id="169480"/>
    <lineage>
        <taxon>Bacteria</taxon>
        <taxon>Bacillati</taxon>
        <taxon>Actinomycetota</taxon>
        <taxon>Actinomycetes</taxon>
        <taxon>Micrococcales</taxon>
        <taxon>Micrococcaceae</taxon>
        <taxon>Rothia</taxon>
    </lineage>
</organism>
<gene>
    <name evidence="6" type="ORF">IDM48_09790</name>
</gene>
<dbReference type="RefSeq" id="WP_190617171.1">
    <property type="nucleotide sequence ID" value="NZ_CP061538.1"/>
</dbReference>
<protein>
    <submittedName>
        <fullName evidence="6">LLM class flavin-dependent oxidoreductase</fullName>
    </submittedName>
</protein>
<dbReference type="Proteomes" id="UP000516421">
    <property type="component" value="Chromosome"/>
</dbReference>
<dbReference type="AlphaFoldDB" id="A0A7H2BIZ2"/>
<dbReference type="GO" id="GO:0016705">
    <property type="term" value="F:oxidoreductase activity, acting on paired donors, with incorporation or reduction of molecular oxygen"/>
    <property type="evidence" value="ECO:0007669"/>
    <property type="project" value="InterPro"/>
</dbReference>
<dbReference type="GO" id="GO:0004497">
    <property type="term" value="F:monooxygenase activity"/>
    <property type="evidence" value="ECO:0007669"/>
    <property type="project" value="UniProtKB-KW"/>
</dbReference>
<evidence type="ECO:0000259" key="5">
    <source>
        <dbReference type="Pfam" id="PF00296"/>
    </source>
</evidence>